<dbReference type="SMART" id="SM00028">
    <property type="entry name" value="TPR"/>
    <property type="match status" value="4"/>
</dbReference>
<dbReference type="SUPFAM" id="SSF48452">
    <property type="entry name" value="TPR-like"/>
    <property type="match status" value="1"/>
</dbReference>
<keyword evidence="3" id="KW-1185">Reference proteome</keyword>
<dbReference type="AlphaFoldDB" id="A0A0E0C330"/>
<dbReference type="Gramene" id="OMERI01G16940.1">
    <property type="protein sequence ID" value="OMERI01G16940.1"/>
    <property type="gene ID" value="OMERI01G16940"/>
</dbReference>
<dbReference type="InterPro" id="IPR011990">
    <property type="entry name" value="TPR-like_helical_dom_sf"/>
</dbReference>
<dbReference type="HOGENOM" id="CLU_303362_0_0_1"/>
<evidence type="ECO:0000313" key="3">
    <source>
        <dbReference type="Proteomes" id="UP000008021"/>
    </source>
</evidence>
<organism evidence="2">
    <name type="scientific">Oryza meridionalis</name>
    <dbReference type="NCBI Taxonomy" id="40149"/>
    <lineage>
        <taxon>Eukaryota</taxon>
        <taxon>Viridiplantae</taxon>
        <taxon>Streptophyta</taxon>
        <taxon>Embryophyta</taxon>
        <taxon>Tracheophyta</taxon>
        <taxon>Spermatophyta</taxon>
        <taxon>Magnoliopsida</taxon>
        <taxon>Liliopsida</taxon>
        <taxon>Poales</taxon>
        <taxon>Poaceae</taxon>
        <taxon>BOP clade</taxon>
        <taxon>Oryzoideae</taxon>
        <taxon>Oryzeae</taxon>
        <taxon>Oryzinae</taxon>
        <taxon>Oryza</taxon>
    </lineage>
</organism>
<reference evidence="2" key="2">
    <citation type="submission" date="2018-05" db="EMBL/GenBank/DDBJ databases">
        <title>OmerRS3 (Oryza meridionalis Reference Sequence Version 3).</title>
        <authorList>
            <person name="Zhang J."/>
            <person name="Kudrna D."/>
            <person name="Lee S."/>
            <person name="Talag J."/>
            <person name="Welchert J."/>
            <person name="Wing R.A."/>
        </authorList>
    </citation>
    <scope>NUCLEOTIDE SEQUENCE [LARGE SCALE GENOMIC DNA]</scope>
    <source>
        <strain evidence="2">cv. OR44</strain>
    </source>
</reference>
<protein>
    <submittedName>
        <fullName evidence="2">Uncharacterized protein</fullName>
    </submittedName>
</protein>
<dbReference type="PROSITE" id="PS50005">
    <property type="entry name" value="TPR"/>
    <property type="match status" value="2"/>
</dbReference>
<dbReference type="eggNOG" id="ENOG502R878">
    <property type="taxonomic scope" value="Eukaryota"/>
</dbReference>
<feature type="repeat" description="TPR" evidence="1">
    <location>
        <begin position="809"/>
        <end position="842"/>
    </location>
</feature>
<evidence type="ECO:0000313" key="2">
    <source>
        <dbReference type="EnsemblPlants" id="OMERI01G16940.1"/>
    </source>
</evidence>
<proteinExistence type="predicted"/>
<dbReference type="EnsemblPlants" id="OMERI01G16940.1">
    <property type="protein sequence ID" value="OMERI01G16940.1"/>
    <property type="gene ID" value="OMERI01G16940"/>
</dbReference>
<feature type="repeat" description="TPR" evidence="1">
    <location>
        <begin position="353"/>
        <end position="386"/>
    </location>
</feature>
<accession>A0A0E0C330</accession>
<sequence>MSVSRFLRRAALTTAMAGAATTLALSKAEQCGVSVRLSRPSPHRGADDATRRGHLGLVRAHPGLRDLNAALTTTTTSGGSADASFFLDAAHALAASALRVPTITGGAIRLMVSDRIPKKLAAAESKGDAKAAVHLRLDLATLHAREGRLDEALAAAVQLARDNPGDIRPRLAAAALCCLHGRSGTAFEWLKSVPESARRFKTSDRFVTIVVYAMPGSSPQRVEEGVDGMVVDVATAIAEDTLSMKLEEGEWSTLERLELAVLGRLLRRFVSKRFAAAAYPEFKSWTWTRPPPPPINATESQLNKALVLCSQAMLAPVLGARPLCGERLREVRAVAERALADAEAEADASAAVVDVNLLLAFLAIRDGRFDEAMQRYRAAVARDPSDRRAYELAAALCSIAGHAAEERDAWLRGEERHCDRGRGATAGRGGGLQLQALLDEQVVAAALGLGGDRTARDPHRGRVLAAAWREVDAGLAAALRDGDHLTMAERAQLRGLRCVLRAKMQPLLDTAANIRAHPGLRDLNAALTTTTTSGGSADASFFLDAAHALAASALRVPTITGGAIRLMVSDRIPKKLAAAESKGDAKAAVHLRLDLATLHAREGRLDEALAAAVQLARDNPGDIRPRLAAAALCCLHGRSGTAFEWLKSVPESARRFKTSDRFVTIVVYAMPGSSPQRVEEGVDGMVVDVATAIAEDTLSMKLEEGEWSTLERLELAVLGRLLRRFVSKRFAAAAYPEFKSWTWTRPPPPPINATESQLNKALVLCSQAMLAPVLGARPLCGERLREVRAVAERALADAEAEADASAAVVDVNLLLAFLAIRDGRFDEAMQRYRAAVARDPSDRRAYELAAALCSIAGHAAEERDAWLRGEERHCDRGRGATAGRGGGLQLQALLDEQVVAAALGLGGDRTARDPHRGRVLAAAWREVDAGLAAALRDGDHLTMAERAQLRGLRCVLRAKMQPLLDTAANSTGPDNSPQQRSH</sequence>
<dbReference type="Gene3D" id="1.25.40.10">
    <property type="entry name" value="Tetratricopeptide repeat domain"/>
    <property type="match status" value="2"/>
</dbReference>
<keyword evidence="1" id="KW-0802">TPR repeat</keyword>
<reference evidence="2" key="1">
    <citation type="submission" date="2015-04" db="UniProtKB">
        <authorList>
            <consortium name="EnsemblPlants"/>
        </authorList>
    </citation>
    <scope>IDENTIFICATION</scope>
</reference>
<dbReference type="InterPro" id="IPR019734">
    <property type="entry name" value="TPR_rpt"/>
</dbReference>
<dbReference type="Proteomes" id="UP000008021">
    <property type="component" value="Chromosome 1"/>
</dbReference>
<name>A0A0E0C330_9ORYZ</name>
<evidence type="ECO:0000256" key="1">
    <source>
        <dbReference type="PROSITE-ProRule" id="PRU00339"/>
    </source>
</evidence>